<reference evidence="1" key="1">
    <citation type="submission" date="2020-09" db="EMBL/GenBank/DDBJ databases">
        <title>Genomic insights into the novelty and pathogenicity of a unique biofilm-forming Enterococcus sp. bacteria (Enterococcus lacertideformus) identified in reptiles.</title>
        <authorList>
            <person name="Agius J.E."/>
            <person name="Phalen D.N."/>
            <person name="Rose K."/>
            <person name="Eden J.-S."/>
        </authorList>
    </citation>
    <scope>NUCLEOTIDE SEQUENCE</scope>
    <source>
        <strain evidence="1">PHRS 0518</strain>
    </source>
</reference>
<dbReference type="AlphaFoldDB" id="A0A931FCQ5"/>
<comment type="caution">
    <text evidence="1">The sequence shown here is derived from an EMBL/GenBank/DDBJ whole genome shotgun (WGS) entry which is preliminary data.</text>
</comment>
<evidence type="ECO:0000313" key="1">
    <source>
        <dbReference type="EMBL" id="MBF8807976.1"/>
    </source>
</evidence>
<sequence length="177" mass="20124">MLFRKKILGGISISLVDPTGYYQKLTQTNGLVPYVHVFEVSNQYEKELGKILKEKDYLNGYGVFGLQRQLSVIDKNSGKVTEDVIVPINIDKGGDGFQHFSNAIEFATFSSTRQLGHYVYLGDCELLKNVVAPEIVECIKKERVLRSNHTSYFEKTNYQHSKSLKNNKQQEVGVLEK</sequence>
<gene>
    <name evidence="1" type="ORF">IC227_06040</name>
</gene>
<keyword evidence="2" id="KW-1185">Reference proteome</keyword>
<organism evidence="1 2">
    <name type="scientific">Enterococcus lacertideformus</name>
    <dbReference type="NCBI Taxonomy" id="2771493"/>
    <lineage>
        <taxon>Bacteria</taxon>
        <taxon>Bacillati</taxon>
        <taxon>Bacillota</taxon>
        <taxon>Bacilli</taxon>
        <taxon>Lactobacillales</taxon>
        <taxon>Enterococcaceae</taxon>
        <taxon>Enterococcus</taxon>
    </lineage>
</organism>
<dbReference type="EMBL" id="JADAKE010000016">
    <property type="protein sequence ID" value="MBF8807976.1"/>
    <property type="molecule type" value="Genomic_DNA"/>
</dbReference>
<protein>
    <submittedName>
        <fullName evidence="1">Uncharacterized protein</fullName>
    </submittedName>
</protein>
<dbReference type="Proteomes" id="UP000637757">
    <property type="component" value="Unassembled WGS sequence"/>
</dbReference>
<accession>A0A931FCQ5</accession>
<proteinExistence type="predicted"/>
<name>A0A931FCQ5_9ENTE</name>
<evidence type="ECO:0000313" key="2">
    <source>
        <dbReference type="Proteomes" id="UP000637757"/>
    </source>
</evidence>